<organism evidence="1">
    <name type="scientific">Ixodes ricinus</name>
    <name type="common">Common tick</name>
    <name type="synonym">Acarus ricinus</name>
    <dbReference type="NCBI Taxonomy" id="34613"/>
    <lineage>
        <taxon>Eukaryota</taxon>
        <taxon>Metazoa</taxon>
        <taxon>Ecdysozoa</taxon>
        <taxon>Arthropoda</taxon>
        <taxon>Chelicerata</taxon>
        <taxon>Arachnida</taxon>
        <taxon>Acari</taxon>
        <taxon>Parasitiformes</taxon>
        <taxon>Ixodida</taxon>
        <taxon>Ixodoidea</taxon>
        <taxon>Ixodidae</taxon>
        <taxon>Ixodinae</taxon>
        <taxon>Ixodes</taxon>
    </lineage>
</organism>
<protein>
    <submittedName>
        <fullName evidence="1">Uncharacterized protein</fullName>
    </submittedName>
</protein>
<proteinExistence type="predicted"/>
<dbReference type="EMBL" id="GIFC01007903">
    <property type="protein sequence ID" value="MXU89986.1"/>
    <property type="molecule type" value="Transcribed_RNA"/>
</dbReference>
<accession>A0A6B0UK26</accession>
<reference evidence="1" key="1">
    <citation type="submission" date="2019-12" db="EMBL/GenBank/DDBJ databases">
        <title>An insight into the sialome of adult female Ixodes ricinus ticks feeding for 6 days.</title>
        <authorList>
            <person name="Perner J."/>
            <person name="Ribeiro J.M.C."/>
        </authorList>
    </citation>
    <scope>NUCLEOTIDE SEQUENCE</scope>
    <source>
        <strain evidence="1">Semi-engorged</strain>
        <tissue evidence="1">Salivary glands</tissue>
    </source>
</reference>
<name>A0A6B0UK26_IXORI</name>
<evidence type="ECO:0000313" key="1">
    <source>
        <dbReference type="EMBL" id="MXU89986.1"/>
    </source>
</evidence>
<sequence length="111" mass="10722">MGMSAGTASCVLSSGFSFLSGSDSRLSVGAVRTSVVASSLEAASQASSSLMCGGDNGPTLFSSCVSGSSAKQLMGTRAGDPTLGSVSSLASGIGRAVHGLVSILGSSLVER</sequence>
<dbReference type="AlphaFoldDB" id="A0A6B0UK26"/>